<evidence type="ECO:0000313" key="2">
    <source>
        <dbReference type="EMBL" id="OHT15182.1"/>
    </source>
</evidence>
<keyword evidence="3" id="KW-1185">Reference proteome</keyword>
<keyword evidence="1" id="KW-0812">Transmembrane</keyword>
<feature type="transmembrane region" description="Helical" evidence="1">
    <location>
        <begin position="337"/>
        <end position="355"/>
    </location>
</feature>
<gene>
    <name evidence="2" type="ORF">TRFO_14366</name>
</gene>
<dbReference type="RefSeq" id="XP_068368318.1">
    <property type="nucleotide sequence ID" value="XM_068497769.1"/>
</dbReference>
<organism evidence="2 3">
    <name type="scientific">Tritrichomonas foetus</name>
    <dbReference type="NCBI Taxonomy" id="1144522"/>
    <lineage>
        <taxon>Eukaryota</taxon>
        <taxon>Metamonada</taxon>
        <taxon>Parabasalia</taxon>
        <taxon>Tritrichomonadida</taxon>
        <taxon>Tritrichomonadidae</taxon>
        <taxon>Tritrichomonas</taxon>
    </lineage>
</organism>
<evidence type="ECO:0000313" key="3">
    <source>
        <dbReference type="Proteomes" id="UP000179807"/>
    </source>
</evidence>
<sequence>MLDGLPDLSPQNKYENLTLTLAELGNKIKEKTTVTFDDFDEQPWLDFVHLNLQKLKHVYGPENLNENEIHTNDFTWTQNDKTIMITLITRQDRITIDNEKIDSPVLKGLWWGPVNNIEMISIGEEDNEMVQITFETEFRWPTLIKGGNPDAISAHYIALCALELENQLFFTNYLAYSAMHNCATSIRALSLLLLDDGRYEESAYWSLQSIVQFGDLLCGHIVAKQLINGMGVEKDARLAEYILCRLVKEGFPDAFFSLGRLYLEGDDGVEKAEEKAKFLLLLAAYQFGDERALKAVEALGIGPSAAEGSTPVQPIEPEAEAKGAERELTRNTSTVDWAIAGAVVASVGAAGFYALNKLFRHIRK</sequence>
<reference evidence="2" key="1">
    <citation type="submission" date="2016-10" db="EMBL/GenBank/DDBJ databases">
        <authorList>
            <person name="Benchimol M."/>
            <person name="Almeida L.G."/>
            <person name="Vasconcelos A.T."/>
            <person name="Perreira-Neves A."/>
            <person name="Rosa I.A."/>
            <person name="Tasca T."/>
            <person name="Bogo M.R."/>
            <person name="de Souza W."/>
        </authorList>
    </citation>
    <scope>NUCLEOTIDE SEQUENCE [LARGE SCALE GENOMIC DNA]</scope>
    <source>
        <strain evidence="2">K</strain>
    </source>
</reference>
<dbReference type="OrthoDB" id="10266398at2759"/>
<accession>A0A1J4KZQ0</accession>
<dbReference type="InterPro" id="IPR011990">
    <property type="entry name" value="TPR-like_helical_dom_sf"/>
</dbReference>
<protein>
    <submittedName>
        <fullName evidence="2">Uncharacterized protein</fullName>
    </submittedName>
</protein>
<dbReference type="AlphaFoldDB" id="A0A1J4KZQ0"/>
<keyword evidence="1" id="KW-1133">Transmembrane helix</keyword>
<name>A0A1J4KZQ0_9EUKA</name>
<dbReference type="EMBL" id="MLAK01000261">
    <property type="protein sequence ID" value="OHT15182.1"/>
    <property type="molecule type" value="Genomic_DNA"/>
</dbReference>
<comment type="caution">
    <text evidence="2">The sequence shown here is derived from an EMBL/GenBank/DDBJ whole genome shotgun (WGS) entry which is preliminary data.</text>
</comment>
<dbReference type="Proteomes" id="UP000179807">
    <property type="component" value="Unassembled WGS sequence"/>
</dbReference>
<dbReference type="SUPFAM" id="SSF81901">
    <property type="entry name" value="HCP-like"/>
    <property type="match status" value="1"/>
</dbReference>
<dbReference type="Gene3D" id="1.25.40.10">
    <property type="entry name" value="Tetratricopeptide repeat domain"/>
    <property type="match status" value="1"/>
</dbReference>
<dbReference type="VEuPathDB" id="TrichDB:TRFO_14366"/>
<proteinExistence type="predicted"/>
<evidence type="ECO:0000256" key="1">
    <source>
        <dbReference type="SAM" id="Phobius"/>
    </source>
</evidence>
<dbReference type="GeneID" id="94832473"/>
<keyword evidence="1" id="KW-0472">Membrane</keyword>